<accession>A0A418XWK2</accession>
<dbReference type="OrthoDB" id="5698243at2"/>
<keyword evidence="1" id="KW-1133">Transmembrane helix</keyword>
<dbReference type="EMBL" id="QYYA01000003">
    <property type="protein sequence ID" value="RJG17196.1"/>
    <property type="molecule type" value="Genomic_DNA"/>
</dbReference>
<comment type="caution">
    <text evidence="2">The sequence shown here is derived from an EMBL/GenBank/DDBJ whole genome shotgun (WGS) entry which is preliminary data.</text>
</comment>
<gene>
    <name evidence="2" type="ORF">D4A39_10695</name>
</gene>
<keyword evidence="3" id="KW-1185">Reference proteome</keyword>
<feature type="transmembrane region" description="Helical" evidence="1">
    <location>
        <begin position="212"/>
        <end position="234"/>
    </location>
</feature>
<feature type="transmembrane region" description="Helical" evidence="1">
    <location>
        <begin position="69"/>
        <end position="89"/>
    </location>
</feature>
<evidence type="ECO:0000256" key="1">
    <source>
        <dbReference type="SAM" id="Phobius"/>
    </source>
</evidence>
<keyword evidence="1" id="KW-0472">Membrane</keyword>
<proteinExistence type="predicted"/>
<dbReference type="AlphaFoldDB" id="A0A418XWK2"/>
<reference evidence="2 3" key="1">
    <citation type="submission" date="2018-09" db="EMBL/GenBank/DDBJ databases">
        <title>Alcanivorax profundi sp. nov., isolated from 1000 m-depth seawater of the Mariana Trench.</title>
        <authorList>
            <person name="Liu J."/>
        </authorList>
    </citation>
    <scope>NUCLEOTIDE SEQUENCE [LARGE SCALE GENOMIC DNA]</scope>
    <source>
        <strain evidence="2 3">MTEO17</strain>
    </source>
</reference>
<evidence type="ECO:0008006" key="4">
    <source>
        <dbReference type="Google" id="ProtNLM"/>
    </source>
</evidence>
<name>A0A418XWK2_9GAMM</name>
<dbReference type="CDD" id="cd19756">
    <property type="entry name" value="Bbox2"/>
    <property type="match status" value="1"/>
</dbReference>
<feature type="transmembrane region" description="Helical" evidence="1">
    <location>
        <begin position="144"/>
        <end position="165"/>
    </location>
</feature>
<protein>
    <recommendedName>
        <fullName evidence="4">B box-type domain-containing protein</fullName>
    </recommendedName>
</protein>
<dbReference type="Proteomes" id="UP000283734">
    <property type="component" value="Unassembled WGS sequence"/>
</dbReference>
<evidence type="ECO:0000313" key="2">
    <source>
        <dbReference type="EMBL" id="RJG17196.1"/>
    </source>
</evidence>
<sequence length="460" mass="49881">MNQPCKYHPATEALWFCRHDGLFLCQQCVDGREDNLVEARCLLCNQDVEATGQSGGGPLWQQLERCLRLPFTPVLLPVLLVWGLVAALIPPVPELLALTLLGGVPAFGFGQAIMAARTHPRRGRAVVAVPGWDALSSGLGWKGALLQAAPALLVLLLAGALMLFFSVPVGLVVGALLLLLVPALWLAIQVQGAEPGSYAAAPTYLVSVPRDYAVAAGLASVGGLLVGAVLLVAVDVMPSPLVQSLGGVLAAVWWLSLAALCGEMLGRHGRLWGINTGSARVTTPLAARRQNVQLCAGRYDKVLLSTAKIVKTKKATVADWQRLDRLLQVLGREDERRANAEPYLDALVSAENWSAARQLIAEQQQRQPQWLPGDPGLRWVLARGLYDLDPKLVVNLLKEMHERHPEFSELGNAYLLLARTLAEKFGLAGKAEQYLRFVESHCRDARLRQQVAEYRAAWGA</sequence>
<feature type="transmembrane region" description="Helical" evidence="1">
    <location>
        <begin position="171"/>
        <end position="191"/>
    </location>
</feature>
<organism evidence="2 3">
    <name type="scientific">Alcanivorax profundi</name>
    <dbReference type="NCBI Taxonomy" id="2338368"/>
    <lineage>
        <taxon>Bacteria</taxon>
        <taxon>Pseudomonadati</taxon>
        <taxon>Pseudomonadota</taxon>
        <taxon>Gammaproteobacteria</taxon>
        <taxon>Oceanospirillales</taxon>
        <taxon>Alcanivoracaceae</taxon>
        <taxon>Alcanivorax</taxon>
    </lineage>
</organism>
<feature type="transmembrane region" description="Helical" evidence="1">
    <location>
        <begin position="240"/>
        <end position="261"/>
    </location>
</feature>
<evidence type="ECO:0000313" key="3">
    <source>
        <dbReference type="Proteomes" id="UP000283734"/>
    </source>
</evidence>
<dbReference type="RefSeq" id="WP_119918085.1">
    <property type="nucleotide sequence ID" value="NZ_QYYA01000003.1"/>
</dbReference>
<keyword evidence="1" id="KW-0812">Transmembrane</keyword>